<keyword evidence="4" id="KW-1185">Reference proteome</keyword>
<evidence type="ECO:0000256" key="1">
    <source>
        <dbReference type="PROSITE-ProRule" id="PRU00024"/>
    </source>
</evidence>
<dbReference type="InterPro" id="IPR047153">
    <property type="entry name" value="TRIM45/56/19-like"/>
</dbReference>
<gene>
    <name evidence="3" type="ORF">MCOR_49746</name>
</gene>
<dbReference type="PROSITE" id="PS50119">
    <property type="entry name" value="ZF_BBOX"/>
    <property type="match status" value="1"/>
</dbReference>
<sequence>MASSEVVQCGQCSSKAKSKKADIWCDNCEKGLCASCSMNHRKSKLTLHHKTVTIETYIKIPKFIRSTSTECFKHRQLLISYCPNHLRPCCKECISSDHTKCTGIESLKNILEKTNVGDIKQALEKDSKTILCSFDKISDKILDNMKKRDNQYKIIKESAKQIRKEVNAQIDRLETRLFKEVDILMDRENVKTIDFKNQVHEEKHRVEEIVKQLQMVETHHAKMQTFLAVHEIEQQLHQYQLSVQDKAKHDTYIEFEISVKYDKMLEQILSSFRLLESFGNISVCKQESSNTDMATFETKEAQAQTREQTLIHKMSLKLESKSSIKGIKTVSDMICLIDGRFVVVEENGRISLHSADGKFQKYISVTGKAFSVERIDHDTIITSYPDEKAIKFIKISSETVTKVITLDKPCRGISYCNDTIVVALSHNDDEYKEIRKINLKGNTLSSMYIQSESNLYYLTHSNDRVFFSDYIDDAVRCIDMSGNPIWEFKCDEMNGPCGLCKDNYGNIFVVAFVSGNIVVMSVDGEQSKVMFTDNDIISEPQCICFNNKDRVVSICHFKGEYLANYKVLFK</sequence>
<dbReference type="GO" id="GO:0008270">
    <property type="term" value="F:zinc ion binding"/>
    <property type="evidence" value="ECO:0007669"/>
    <property type="project" value="UniProtKB-KW"/>
</dbReference>
<dbReference type="EC" id="2.3.2.27" evidence="3"/>
<dbReference type="CDD" id="cd19757">
    <property type="entry name" value="Bbox1"/>
    <property type="match status" value="1"/>
</dbReference>
<dbReference type="OrthoDB" id="10356220at2759"/>
<accession>A0A6J8E9U8</accession>
<proteinExistence type="predicted"/>
<dbReference type="SUPFAM" id="SSF101898">
    <property type="entry name" value="NHL repeat"/>
    <property type="match status" value="1"/>
</dbReference>
<dbReference type="AlphaFoldDB" id="A0A6J8E9U8"/>
<keyword evidence="1" id="KW-0863">Zinc-finger</keyword>
<dbReference type="InterPro" id="IPR000315">
    <property type="entry name" value="Znf_B-box"/>
</dbReference>
<dbReference type="PANTHER" id="PTHR25462:SF296">
    <property type="entry name" value="MEIOTIC P26, ISOFORM F"/>
    <property type="match status" value="1"/>
</dbReference>
<dbReference type="GO" id="GO:0061630">
    <property type="term" value="F:ubiquitin protein ligase activity"/>
    <property type="evidence" value="ECO:0007669"/>
    <property type="project" value="UniProtKB-EC"/>
</dbReference>
<dbReference type="EMBL" id="CACVKT020008732">
    <property type="protein sequence ID" value="CAC5417210.1"/>
    <property type="molecule type" value="Genomic_DNA"/>
</dbReference>
<protein>
    <submittedName>
        <fullName evidence="3">TRIM56</fullName>
        <ecNumber evidence="3">2.3.2.27</ecNumber>
    </submittedName>
</protein>
<dbReference type="Gene3D" id="3.30.160.60">
    <property type="entry name" value="Classic Zinc Finger"/>
    <property type="match status" value="1"/>
</dbReference>
<dbReference type="Proteomes" id="UP000507470">
    <property type="component" value="Unassembled WGS sequence"/>
</dbReference>
<organism evidence="3 4">
    <name type="scientific">Mytilus coruscus</name>
    <name type="common">Sea mussel</name>
    <dbReference type="NCBI Taxonomy" id="42192"/>
    <lineage>
        <taxon>Eukaryota</taxon>
        <taxon>Metazoa</taxon>
        <taxon>Spiralia</taxon>
        <taxon>Lophotrochozoa</taxon>
        <taxon>Mollusca</taxon>
        <taxon>Bivalvia</taxon>
        <taxon>Autobranchia</taxon>
        <taxon>Pteriomorphia</taxon>
        <taxon>Mytilida</taxon>
        <taxon>Mytiloidea</taxon>
        <taxon>Mytilidae</taxon>
        <taxon>Mytilinae</taxon>
        <taxon>Mytilus</taxon>
    </lineage>
</organism>
<name>A0A6J8E9U8_MYTCO</name>
<dbReference type="InterPro" id="IPR011042">
    <property type="entry name" value="6-blade_b-propeller_TolB-like"/>
</dbReference>
<evidence type="ECO:0000313" key="4">
    <source>
        <dbReference type="Proteomes" id="UP000507470"/>
    </source>
</evidence>
<evidence type="ECO:0000259" key="2">
    <source>
        <dbReference type="PROSITE" id="PS50119"/>
    </source>
</evidence>
<reference evidence="3 4" key="1">
    <citation type="submission" date="2020-06" db="EMBL/GenBank/DDBJ databases">
        <authorList>
            <person name="Li R."/>
            <person name="Bekaert M."/>
        </authorList>
    </citation>
    <scope>NUCLEOTIDE SEQUENCE [LARGE SCALE GENOMIC DNA]</scope>
    <source>
        <strain evidence="4">wild</strain>
    </source>
</reference>
<feature type="domain" description="B box-type" evidence="2">
    <location>
        <begin position="4"/>
        <end position="54"/>
    </location>
</feature>
<dbReference type="PANTHER" id="PTHR25462">
    <property type="entry name" value="BONUS, ISOFORM C-RELATED"/>
    <property type="match status" value="1"/>
</dbReference>
<keyword evidence="1" id="KW-0862">Zinc</keyword>
<keyword evidence="3" id="KW-0012">Acyltransferase</keyword>
<dbReference type="Gene3D" id="2.120.10.30">
    <property type="entry name" value="TolB, C-terminal domain"/>
    <property type="match status" value="1"/>
</dbReference>
<keyword evidence="1" id="KW-0479">Metal-binding</keyword>
<evidence type="ECO:0000313" key="3">
    <source>
        <dbReference type="EMBL" id="CAC5417210.1"/>
    </source>
</evidence>
<keyword evidence="3" id="KW-0808">Transferase</keyword>